<comment type="caution">
    <text evidence="2">The sequence shown here is derived from an EMBL/GenBank/DDBJ whole genome shotgun (WGS) entry which is preliminary data.</text>
</comment>
<protein>
    <submittedName>
        <fullName evidence="2">Membrane protein</fullName>
    </submittedName>
</protein>
<feature type="transmembrane region" description="Helical" evidence="1">
    <location>
        <begin position="6"/>
        <end position="36"/>
    </location>
</feature>
<keyword evidence="1" id="KW-0472">Membrane</keyword>
<gene>
    <name evidence="2" type="ORF">H359_0891</name>
</gene>
<proteinExistence type="predicted"/>
<accession>A0ABN0MYR2</accession>
<dbReference type="Proteomes" id="UP000016064">
    <property type="component" value="Unassembled WGS sequence"/>
</dbReference>
<reference evidence="2 3" key="1">
    <citation type="submission" date="2013-07" db="EMBL/GenBank/DDBJ databases">
        <title>Isolation of a new Chlamydia species from the feral Sacred Ibis (Threskiornis aethiopicus): Chlamydia ibidis.</title>
        <authorList>
            <person name="Vorimore F."/>
            <person name="Hsia R.-C."/>
            <person name="Huot-Creasy H."/>
            <person name="Bastian S."/>
            <person name="Deruyter L."/>
            <person name="Passet A."/>
            <person name="Sachse K."/>
            <person name="Bavoil P."/>
            <person name="Myers G."/>
            <person name="Laroucau K."/>
        </authorList>
    </citation>
    <scope>NUCLEOTIDE SEQUENCE [LARGE SCALE GENOMIC DNA]</scope>
    <source>
        <strain evidence="2 3">10-1398/6</strain>
    </source>
</reference>
<evidence type="ECO:0000256" key="1">
    <source>
        <dbReference type="SAM" id="Phobius"/>
    </source>
</evidence>
<dbReference type="EMBL" id="APJW01000003">
    <property type="protein sequence ID" value="EQM62399.1"/>
    <property type="molecule type" value="Genomic_DNA"/>
</dbReference>
<organism evidence="2 3">
    <name type="scientific">Chlamydia ibidis 10-1398/6</name>
    <dbReference type="NCBI Taxonomy" id="1046581"/>
    <lineage>
        <taxon>Bacteria</taxon>
        <taxon>Pseudomonadati</taxon>
        <taxon>Chlamydiota</taxon>
        <taxon>Chlamydiia</taxon>
        <taxon>Chlamydiales</taxon>
        <taxon>Chlamydiaceae</taxon>
        <taxon>Chlamydia/Chlamydophila group</taxon>
        <taxon>Chlamydia</taxon>
    </lineage>
</organism>
<name>A0ABN0MYR2_9CHLA</name>
<evidence type="ECO:0000313" key="3">
    <source>
        <dbReference type="Proteomes" id="UP000016064"/>
    </source>
</evidence>
<keyword evidence="1" id="KW-1133">Transmembrane helix</keyword>
<keyword evidence="3" id="KW-1185">Reference proteome</keyword>
<sequence>MFSTGLAFVIMWAGALGIVLSTLVVSLVLCSSILLLSLSCSCLLGKLVISRV</sequence>
<keyword evidence="1" id="KW-0812">Transmembrane</keyword>
<evidence type="ECO:0000313" key="2">
    <source>
        <dbReference type="EMBL" id="EQM62399.1"/>
    </source>
</evidence>